<evidence type="ECO:0000313" key="3">
    <source>
        <dbReference type="EMBL" id="CDW73694.1"/>
    </source>
</evidence>
<evidence type="ECO:0000256" key="2">
    <source>
        <dbReference type="SAM" id="MobiDB-lite"/>
    </source>
</evidence>
<feature type="region of interest" description="Disordered" evidence="2">
    <location>
        <begin position="863"/>
        <end position="895"/>
    </location>
</feature>
<keyword evidence="1" id="KW-0175">Coiled coil</keyword>
<evidence type="ECO:0000313" key="4">
    <source>
        <dbReference type="Proteomes" id="UP000039865"/>
    </source>
</evidence>
<feature type="compositionally biased region" description="Polar residues" evidence="2">
    <location>
        <begin position="130"/>
        <end position="146"/>
    </location>
</feature>
<protein>
    <submittedName>
        <fullName evidence="3">Uncharacterized protein</fullName>
    </submittedName>
</protein>
<feature type="compositionally biased region" description="Basic and acidic residues" evidence="2">
    <location>
        <begin position="870"/>
        <end position="886"/>
    </location>
</feature>
<feature type="compositionally biased region" description="Low complexity" evidence="2">
    <location>
        <begin position="87"/>
        <end position="101"/>
    </location>
</feature>
<organism evidence="3 4">
    <name type="scientific">Stylonychia lemnae</name>
    <name type="common">Ciliate</name>
    <dbReference type="NCBI Taxonomy" id="5949"/>
    <lineage>
        <taxon>Eukaryota</taxon>
        <taxon>Sar</taxon>
        <taxon>Alveolata</taxon>
        <taxon>Ciliophora</taxon>
        <taxon>Intramacronucleata</taxon>
        <taxon>Spirotrichea</taxon>
        <taxon>Stichotrichia</taxon>
        <taxon>Sporadotrichida</taxon>
        <taxon>Oxytrichidae</taxon>
        <taxon>Stylonychinae</taxon>
        <taxon>Stylonychia</taxon>
    </lineage>
</organism>
<feature type="compositionally biased region" description="Polar residues" evidence="2">
    <location>
        <begin position="21"/>
        <end position="39"/>
    </location>
</feature>
<name>A0A077ZUX5_STYLE</name>
<dbReference type="Proteomes" id="UP000039865">
    <property type="component" value="Unassembled WGS sequence"/>
</dbReference>
<dbReference type="InParanoid" id="A0A077ZUX5"/>
<evidence type="ECO:0000256" key="1">
    <source>
        <dbReference type="SAM" id="Coils"/>
    </source>
</evidence>
<keyword evidence="4" id="KW-1185">Reference proteome</keyword>
<feature type="coiled-coil region" evidence="1">
    <location>
        <begin position="362"/>
        <end position="506"/>
    </location>
</feature>
<gene>
    <name evidence="3" type="primary">Contig16622.g17711</name>
    <name evidence="3" type="ORF">STYLEM_2679</name>
</gene>
<proteinExistence type="predicted"/>
<feature type="compositionally biased region" description="Polar residues" evidence="2">
    <location>
        <begin position="639"/>
        <end position="656"/>
    </location>
</feature>
<feature type="region of interest" description="Disordered" evidence="2">
    <location>
        <begin position="835"/>
        <end position="854"/>
    </location>
</feature>
<sequence>MDYQSVQQLNAFRNMTEDESVSSTSNMSGTFNKQNNPLKINQRKQKKASYQPSEKGEMSQSENESLNSFSQDKKQPSNLQIKESNIDIKSSGSSSKNNQQKVPPPPPLMQSLTRAFQKLAAKHGPPPMVTSGNNGSVGAPLSSNLSEKQKLPPTHSKQSSSQIQNKYNKSAGILSPPVKDYNNKDIIKEESQESNSILRKTDLDNSISQDQAFMQNEDDIYVIKINIKNHSNIPQNVKIPNPNYNILEQAKYLLMYDIQNNPDKETQLSEDLLSRTIKQIHQILMKQKEHEYERQLGDYNKQVLNLQAKLQLQQSANNPRASPQNPFKKQATGSEYSGLAGLVGLGMSQKLNLNDSTQLIEAQNNQEDIKKMKEENQELRMRANYLEQDLAFLSQKTKELQTKYETEIENLRSQLKGSQSEQFVKQQIEHKKLIEDNSVLMREVKLLQDQLSEEQQKVIELFEDAQMVKEEIMREMSDYEKTKRELEKMKILNKNLRKRLNEDSIEQSELDHSDEERYDDYARTLNDLDGKMKKKKKVEKVSVGLSRPESLMSLANGFNQKLEELIEEKSKSIINVLAQSSLTNYINTQHPYAINYQYPTGGHSHMNQAIQPPRRPTYQKMNGQIVEISMYESENGVYNNNTDSKSQLENHVSSDSSLHHQRILKSNSSDIQVLKHKIKEVRDKHNSQLQSTSSFLKLNNASFENLNNPQMNNHLSRQQITASNNKVSQHSLNNNRLDTDYQQPETYKAFNVGLIQQENQPLKTINERGYNKSSNNQIQFYDDQDNENSEYDEQEYDQQESQFQQIEQNQFKTPVWTQQQRQQDIRNNQIKEQNYQDNNDSYYGGSIHQQQQQEKFELNQQSFLNNSNIQKDKLSFNEDQQMSDRNKKGKLPYSP</sequence>
<feature type="compositionally biased region" description="Polar residues" evidence="2">
    <location>
        <begin position="155"/>
        <end position="168"/>
    </location>
</feature>
<feature type="region of interest" description="Disordered" evidence="2">
    <location>
        <begin position="122"/>
        <end position="183"/>
    </location>
</feature>
<feature type="compositionally biased region" description="Polar residues" evidence="2">
    <location>
        <begin position="1"/>
        <end position="13"/>
    </location>
</feature>
<feature type="compositionally biased region" description="Polar residues" evidence="2">
    <location>
        <begin position="48"/>
        <end position="83"/>
    </location>
</feature>
<dbReference type="EMBL" id="CCKQ01002584">
    <property type="protein sequence ID" value="CDW73694.1"/>
    <property type="molecule type" value="Genomic_DNA"/>
</dbReference>
<feature type="region of interest" description="Disordered" evidence="2">
    <location>
        <begin position="639"/>
        <end position="660"/>
    </location>
</feature>
<accession>A0A077ZUX5</accession>
<reference evidence="3 4" key="1">
    <citation type="submission" date="2014-06" db="EMBL/GenBank/DDBJ databases">
        <authorList>
            <person name="Swart Estienne"/>
        </authorList>
    </citation>
    <scope>NUCLEOTIDE SEQUENCE [LARGE SCALE GENOMIC DNA]</scope>
    <source>
        <strain evidence="3 4">130c</strain>
    </source>
</reference>
<feature type="region of interest" description="Disordered" evidence="2">
    <location>
        <begin position="1"/>
        <end position="110"/>
    </location>
</feature>
<dbReference type="AlphaFoldDB" id="A0A077ZUX5"/>